<feature type="domain" description="EamA" evidence="3">
    <location>
        <begin position="152"/>
        <end position="280"/>
    </location>
</feature>
<gene>
    <name evidence="4" type="ORF">HUK65_08955</name>
</gene>
<dbReference type="InterPro" id="IPR000620">
    <property type="entry name" value="EamA_dom"/>
</dbReference>
<feature type="transmembrane region" description="Helical" evidence="2">
    <location>
        <begin position="151"/>
        <end position="170"/>
    </location>
</feature>
<feature type="transmembrane region" description="Helical" evidence="2">
    <location>
        <begin position="36"/>
        <end position="56"/>
    </location>
</feature>
<dbReference type="PANTHER" id="PTHR22911">
    <property type="entry name" value="ACYL-MALONYL CONDENSING ENZYME-RELATED"/>
    <property type="match status" value="1"/>
</dbReference>
<accession>A0A7Z0HZF1</accession>
<feature type="transmembrane region" description="Helical" evidence="2">
    <location>
        <begin position="182"/>
        <end position="202"/>
    </location>
</feature>
<evidence type="ECO:0000313" key="5">
    <source>
        <dbReference type="Proteomes" id="UP000529417"/>
    </source>
</evidence>
<dbReference type="EMBL" id="JACBXS010000015">
    <property type="protein sequence ID" value="NYS25122.1"/>
    <property type="molecule type" value="Genomic_DNA"/>
</dbReference>
<protein>
    <submittedName>
        <fullName evidence="4">DMT family transporter</fullName>
    </submittedName>
</protein>
<feature type="transmembrane region" description="Helical" evidence="2">
    <location>
        <begin position="126"/>
        <end position="145"/>
    </location>
</feature>
<evidence type="ECO:0000313" key="4">
    <source>
        <dbReference type="EMBL" id="NYS25122.1"/>
    </source>
</evidence>
<organism evidence="4 5">
    <name type="scientific">Rhabdonatronobacter sediminivivens</name>
    <dbReference type="NCBI Taxonomy" id="2743469"/>
    <lineage>
        <taxon>Bacteria</taxon>
        <taxon>Pseudomonadati</taxon>
        <taxon>Pseudomonadota</taxon>
        <taxon>Alphaproteobacteria</taxon>
        <taxon>Rhodobacterales</taxon>
        <taxon>Paracoccaceae</taxon>
        <taxon>Rhabdonatronobacter</taxon>
    </lineage>
</organism>
<dbReference type="Proteomes" id="UP000529417">
    <property type="component" value="Unassembled WGS sequence"/>
</dbReference>
<name>A0A7Z0HZF1_9RHOB</name>
<feature type="transmembrane region" description="Helical" evidence="2">
    <location>
        <begin position="264"/>
        <end position="282"/>
    </location>
</feature>
<dbReference type="GO" id="GO:0016020">
    <property type="term" value="C:membrane"/>
    <property type="evidence" value="ECO:0007669"/>
    <property type="project" value="InterPro"/>
</dbReference>
<dbReference type="RefSeq" id="WP_179905828.1">
    <property type="nucleotide sequence ID" value="NZ_JACBXS010000015.1"/>
</dbReference>
<comment type="caution">
    <text evidence="4">The sequence shown here is derived from an EMBL/GenBank/DDBJ whole genome shotgun (WGS) entry which is preliminary data.</text>
</comment>
<dbReference type="InterPro" id="IPR037185">
    <property type="entry name" value="EmrE-like"/>
</dbReference>
<feature type="compositionally biased region" description="Basic and acidic residues" evidence="1">
    <location>
        <begin position="318"/>
        <end position="329"/>
    </location>
</feature>
<dbReference type="PANTHER" id="PTHR22911:SF103">
    <property type="entry name" value="BLR2811 PROTEIN"/>
    <property type="match status" value="1"/>
</dbReference>
<feature type="region of interest" description="Disordered" evidence="1">
    <location>
        <begin position="300"/>
        <end position="329"/>
    </location>
</feature>
<dbReference type="SUPFAM" id="SSF103481">
    <property type="entry name" value="Multidrug resistance efflux transporter EmrE"/>
    <property type="match status" value="2"/>
</dbReference>
<feature type="transmembrane region" description="Helical" evidence="2">
    <location>
        <begin position="208"/>
        <end position="231"/>
    </location>
</feature>
<evidence type="ECO:0000259" key="3">
    <source>
        <dbReference type="Pfam" id="PF00892"/>
    </source>
</evidence>
<evidence type="ECO:0000256" key="2">
    <source>
        <dbReference type="SAM" id="Phobius"/>
    </source>
</evidence>
<sequence>MTPFLYTTRGPLLALLAFALFSGHDAVIKTLGGSYAPIQTVFFSVLLGLPLAMVMLMRDRTDGTLLPRHPGWTAVRTAASVVTGVSVFYAFSVLPLTQVYAILFAAPLLITVLAVPILGERVGLHRAGAVLVGLIGVLIVLRPGGGDGMSLGHGAALLGAVGSALAAIIVRRIGTEERNVVLLLYPMMANLVIMGAALPFVYQPMPLGDFAAVAAIAGLAFVASLCVIAAYKASEAALIAPMQYSQILWATLLGWLFFDELPDGATVLGAGVIIASGIYILTREGRANVSANRPVLQTRLRPDTGTMPRASSMEQIGSDDHSPDASHER</sequence>
<feature type="transmembrane region" description="Helical" evidence="2">
    <location>
        <begin position="238"/>
        <end position="258"/>
    </location>
</feature>
<proteinExistence type="predicted"/>
<feature type="transmembrane region" description="Helical" evidence="2">
    <location>
        <begin position="100"/>
        <end position="119"/>
    </location>
</feature>
<feature type="domain" description="EamA" evidence="3">
    <location>
        <begin position="9"/>
        <end position="141"/>
    </location>
</feature>
<keyword evidence="2" id="KW-0812">Transmembrane</keyword>
<keyword evidence="5" id="KW-1185">Reference proteome</keyword>
<dbReference type="AlphaFoldDB" id="A0A7Z0HZF1"/>
<reference evidence="4 5" key="1">
    <citation type="journal article" date="2000" name="Arch. Microbiol.">
        <title>Rhodobaca bogoriensis gen. nov. and sp. nov., an alkaliphilic purple nonsulfur bacterium from African Rift Valley soda lakes.</title>
        <authorList>
            <person name="Milford A.D."/>
            <person name="Achenbach L.A."/>
            <person name="Jung D.O."/>
            <person name="Madigan M.T."/>
        </authorList>
    </citation>
    <scope>NUCLEOTIDE SEQUENCE [LARGE SCALE GENOMIC DNA]</scope>
    <source>
        <strain evidence="4 5">2376</strain>
    </source>
</reference>
<keyword evidence="2" id="KW-1133">Transmembrane helix</keyword>
<evidence type="ECO:0000256" key="1">
    <source>
        <dbReference type="SAM" id="MobiDB-lite"/>
    </source>
</evidence>
<keyword evidence="2" id="KW-0472">Membrane</keyword>
<dbReference type="Pfam" id="PF00892">
    <property type="entry name" value="EamA"/>
    <property type="match status" value="2"/>
</dbReference>